<keyword evidence="1" id="KW-0812">Transmembrane</keyword>
<feature type="transmembrane region" description="Helical" evidence="1">
    <location>
        <begin position="42"/>
        <end position="67"/>
    </location>
</feature>
<dbReference type="EMBL" id="LQQU01000013">
    <property type="protein sequence ID" value="KZE33532.1"/>
    <property type="molecule type" value="Genomic_DNA"/>
</dbReference>
<dbReference type="OrthoDB" id="9981128at2"/>
<accession>A0A165FK69</accession>
<protein>
    <submittedName>
        <fullName evidence="2">Uncharacterized protein</fullName>
    </submittedName>
</protein>
<evidence type="ECO:0000313" key="3">
    <source>
        <dbReference type="Proteomes" id="UP000076625"/>
    </source>
</evidence>
<proteinExistence type="predicted"/>
<keyword evidence="3" id="KW-1185">Reference proteome</keyword>
<name>A0A165FK69_9NEIS</name>
<evidence type="ECO:0000256" key="1">
    <source>
        <dbReference type="SAM" id="Phobius"/>
    </source>
</evidence>
<evidence type="ECO:0000313" key="2">
    <source>
        <dbReference type="EMBL" id="KZE33532.1"/>
    </source>
</evidence>
<keyword evidence="1" id="KW-0472">Membrane</keyword>
<organism evidence="2 3">
    <name type="scientific">Crenobacter luteus</name>
    <dbReference type="NCBI Taxonomy" id="1452487"/>
    <lineage>
        <taxon>Bacteria</taxon>
        <taxon>Pseudomonadati</taxon>
        <taxon>Pseudomonadota</taxon>
        <taxon>Betaproteobacteria</taxon>
        <taxon>Neisseriales</taxon>
        <taxon>Neisseriaceae</taxon>
        <taxon>Crenobacter</taxon>
    </lineage>
</organism>
<reference evidence="3" key="1">
    <citation type="submission" date="2016-01" db="EMBL/GenBank/DDBJ databases">
        <title>Draft genome of Chromobacterium sp. F49.</title>
        <authorList>
            <person name="Hong K.W."/>
        </authorList>
    </citation>
    <scope>NUCLEOTIDE SEQUENCE [LARGE SCALE GENOMIC DNA]</scope>
    <source>
        <strain evidence="3">CN10</strain>
    </source>
</reference>
<sequence length="111" mass="12037">MRISLLFNLFGKPAALAALGAVALRQGERLHALGPPTEFPTIVGGVMAQLGPLLIGAAIVWALWGVLRLLRARAGRGIVCFTCGGPMHQRRNRWGAYQHCLNCGRNESLRH</sequence>
<dbReference type="Proteomes" id="UP000076625">
    <property type="component" value="Unassembled WGS sequence"/>
</dbReference>
<dbReference type="AlphaFoldDB" id="A0A165FK69"/>
<comment type="caution">
    <text evidence="2">The sequence shown here is derived from an EMBL/GenBank/DDBJ whole genome shotgun (WGS) entry which is preliminary data.</text>
</comment>
<keyword evidence="1" id="KW-1133">Transmembrane helix</keyword>
<dbReference type="RefSeq" id="WP_066610907.1">
    <property type="nucleotide sequence ID" value="NZ_LQQU01000013.1"/>
</dbReference>
<gene>
    <name evidence="2" type="ORF">AVW16_08325</name>
</gene>